<keyword evidence="3" id="KW-1185">Reference proteome</keyword>
<sequence>MSTKPGMQLFASVGALMFTEAHCEFTTSRAELGPLSSGTHGPCGRPAGSKGGSSGRTHSQSRRWVPAMGPAPTLKRFALRCVAVELSVENYLNSAVDLVATKSGASGSLENWLFPCRVPWLAMLTLDTRPTLKMLK</sequence>
<comment type="caution">
    <text evidence="2">The sequence shown here is derived from an EMBL/GenBank/DDBJ whole genome shotgun (WGS) entry which is preliminary data.</text>
</comment>
<dbReference type="Proteomes" id="UP001243989">
    <property type="component" value="Unassembled WGS sequence"/>
</dbReference>
<dbReference type="EMBL" id="JAHMHQ010000008">
    <property type="protein sequence ID" value="KAK1637543.1"/>
    <property type="molecule type" value="Genomic_DNA"/>
</dbReference>
<dbReference type="RefSeq" id="XP_060446150.1">
    <property type="nucleotide sequence ID" value="XM_060590220.1"/>
</dbReference>
<protein>
    <submittedName>
        <fullName evidence="2">Uncharacterized protein</fullName>
    </submittedName>
</protein>
<reference evidence="2" key="1">
    <citation type="submission" date="2021-06" db="EMBL/GenBank/DDBJ databases">
        <title>Comparative genomics, transcriptomics and evolutionary studies reveal genomic signatures of adaptation to plant cell wall in hemibiotrophic fungi.</title>
        <authorList>
            <consortium name="DOE Joint Genome Institute"/>
            <person name="Baroncelli R."/>
            <person name="Diaz J.F."/>
            <person name="Benocci T."/>
            <person name="Peng M."/>
            <person name="Battaglia E."/>
            <person name="Haridas S."/>
            <person name="Andreopoulos W."/>
            <person name="Labutti K."/>
            <person name="Pangilinan J."/>
            <person name="Floch G.L."/>
            <person name="Makela M.R."/>
            <person name="Henrissat B."/>
            <person name="Grigoriev I.V."/>
            <person name="Crouch J.A."/>
            <person name="De Vries R.P."/>
            <person name="Sukno S.A."/>
            <person name="Thon M.R."/>
        </authorList>
    </citation>
    <scope>NUCLEOTIDE SEQUENCE</scope>
    <source>
        <strain evidence="2">CBS 102054</strain>
    </source>
</reference>
<dbReference type="AlphaFoldDB" id="A0AAI9ZSZ5"/>
<name>A0AAI9ZSZ5_9PEZI</name>
<evidence type="ECO:0000256" key="1">
    <source>
        <dbReference type="SAM" id="MobiDB-lite"/>
    </source>
</evidence>
<dbReference type="GeneID" id="85475082"/>
<accession>A0AAI9ZSZ5</accession>
<proteinExistence type="predicted"/>
<gene>
    <name evidence="2" type="ORF">BDP81DRAFT_425427</name>
</gene>
<evidence type="ECO:0000313" key="3">
    <source>
        <dbReference type="Proteomes" id="UP001243989"/>
    </source>
</evidence>
<organism evidence="2 3">
    <name type="scientific">Colletotrichum phormii</name>
    <dbReference type="NCBI Taxonomy" id="359342"/>
    <lineage>
        <taxon>Eukaryota</taxon>
        <taxon>Fungi</taxon>
        <taxon>Dikarya</taxon>
        <taxon>Ascomycota</taxon>
        <taxon>Pezizomycotina</taxon>
        <taxon>Sordariomycetes</taxon>
        <taxon>Hypocreomycetidae</taxon>
        <taxon>Glomerellales</taxon>
        <taxon>Glomerellaceae</taxon>
        <taxon>Colletotrichum</taxon>
        <taxon>Colletotrichum acutatum species complex</taxon>
    </lineage>
</organism>
<evidence type="ECO:0000313" key="2">
    <source>
        <dbReference type="EMBL" id="KAK1637543.1"/>
    </source>
</evidence>
<feature type="region of interest" description="Disordered" evidence="1">
    <location>
        <begin position="34"/>
        <end position="67"/>
    </location>
</feature>